<name>A0A9D1J538_9FIRM</name>
<evidence type="ECO:0000256" key="2">
    <source>
        <dbReference type="ARBA" id="ARBA00022670"/>
    </source>
</evidence>
<dbReference type="Pfam" id="PF00326">
    <property type="entry name" value="Peptidase_S9"/>
    <property type="match status" value="1"/>
</dbReference>
<dbReference type="InterPro" id="IPR001375">
    <property type="entry name" value="Peptidase_S9_cat"/>
</dbReference>
<reference evidence="5" key="2">
    <citation type="journal article" date="2021" name="PeerJ">
        <title>Extensive microbial diversity within the chicken gut microbiome revealed by metagenomics and culture.</title>
        <authorList>
            <person name="Gilroy R."/>
            <person name="Ravi A."/>
            <person name="Getino M."/>
            <person name="Pursley I."/>
            <person name="Horton D.L."/>
            <person name="Alikhan N.F."/>
            <person name="Baker D."/>
            <person name="Gharbi K."/>
            <person name="Hall N."/>
            <person name="Watson M."/>
            <person name="Adriaenssens E.M."/>
            <person name="Foster-Nyarko E."/>
            <person name="Jarju S."/>
            <person name="Secka A."/>
            <person name="Antonio M."/>
            <person name="Oren A."/>
            <person name="Chaudhuri R.R."/>
            <person name="La Ragione R."/>
            <person name="Hildebrand F."/>
            <person name="Pallen M.J."/>
        </authorList>
    </citation>
    <scope>NUCLEOTIDE SEQUENCE</scope>
    <source>
        <strain evidence="5">CHK189-12415</strain>
    </source>
</reference>
<dbReference type="Proteomes" id="UP000824241">
    <property type="component" value="Unassembled WGS sequence"/>
</dbReference>
<dbReference type="InterPro" id="IPR029058">
    <property type="entry name" value="AB_hydrolase_fold"/>
</dbReference>
<gene>
    <name evidence="5" type="ORF">IAB37_04200</name>
</gene>
<dbReference type="GO" id="GO:0004252">
    <property type="term" value="F:serine-type endopeptidase activity"/>
    <property type="evidence" value="ECO:0007669"/>
    <property type="project" value="TreeGrafter"/>
</dbReference>
<dbReference type="SUPFAM" id="SSF69322">
    <property type="entry name" value="Tricorn protease domain 2"/>
    <property type="match status" value="1"/>
</dbReference>
<evidence type="ECO:0000259" key="4">
    <source>
        <dbReference type="Pfam" id="PF00326"/>
    </source>
</evidence>
<dbReference type="PANTHER" id="PTHR42776">
    <property type="entry name" value="SERINE PEPTIDASE S9 FAMILY MEMBER"/>
    <property type="match status" value="1"/>
</dbReference>
<organism evidence="5 6">
    <name type="scientific">Candidatus Faecivivens stercoravium</name>
    <dbReference type="NCBI Taxonomy" id="2840803"/>
    <lineage>
        <taxon>Bacteria</taxon>
        <taxon>Bacillati</taxon>
        <taxon>Bacillota</taxon>
        <taxon>Clostridia</taxon>
        <taxon>Eubacteriales</taxon>
        <taxon>Oscillospiraceae</taxon>
        <taxon>Oscillospiraceae incertae sedis</taxon>
        <taxon>Candidatus Faecivivens</taxon>
    </lineage>
</organism>
<keyword evidence="3" id="KW-0378">Hydrolase</keyword>
<evidence type="ECO:0000313" key="5">
    <source>
        <dbReference type="EMBL" id="HIR60759.1"/>
    </source>
</evidence>
<dbReference type="GO" id="GO:0006508">
    <property type="term" value="P:proteolysis"/>
    <property type="evidence" value="ECO:0007669"/>
    <property type="project" value="UniProtKB-KW"/>
</dbReference>
<evidence type="ECO:0000313" key="6">
    <source>
        <dbReference type="Proteomes" id="UP000824241"/>
    </source>
</evidence>
<keyword evidence="2" id="KW-0645">Protease</keyword>
<dbReference type="FunFam" id="3.40.50.1820:FF:000028">
    <property type="entry name" value="S9 family peptidase"/>
    <property type="match status" value="1"/>
</dbReference>
<dbReference type="Gene3D" id="3.40.50.1820">
    <property type="entry name" value="alpha/beta hydrolase"/>
    <property type="match status" value="1"/>
</dbReference>
<sequence>MDKQKVAIEDFAKIKKLGSLTLSPSGKKAAFTVTEGSLEDNGYHTDIWVYDEAHTPALYRLTAGEDGKAPVFLDEDTLLFPGDRKKRHTGNAAEKETVYNRIPLNGGEAEPFLVLPFIASGLTPVSDGVYLVSGMRDLSAPDLSGLDEAEKAKKLKELEEEKDYEVFDELPFWINGRGVTNKKRQGLYLINTATGENTLLSEGKFFDLHGFTLDENHTKVAYWGNEFESLNTQKARLFVYSLADGSRGEVPLENRYRVGNAQFIEGKLVFTGTTGEKYGSSENPAFYLCADDLSFTLLAAPDPSFGGVGSDIAGGGDSTSGGDGFYYVETKGYHSAYSKLTLDGKIETVADDINIISNARGKAPLVFFIGMEKDSPQELYVKKDGRVEKVSAFNEEYMDTHEVAHTEHFTFIDSDGVEIDGWVLYPGDFDPEKTYPAIFDVHGGPQSAYGEGFFHEMQYWAGLGYIVFFCNPRGSSGKGGGFADIYGDNYGVRDYNDLMEFTDEVLKRVSQIDVKRVAMTGGSYGGFMANWIIGHTDRFAAVASQRSISNYISKCLTTDIGYYHNLSAIQADPWSSPEKMWAHSPLAYADKAKTPTLFIQSDEDYRCWMGDAVQMLQALLMHGVPARMCLFHGENHELSRSGKPRHRVRRLKEITSWFDEWLHRCE</sequence>
<reference evidence="5" key="1">
    <citation type="submission" date="2020-10" db="EMBL/GenBank/DDBJ databases">
        <authorList>
            <person name="Gilroy R."/>
        </authorList>
    </citation>
    <scope>NUCLEOTIDE SEQUENCE</scope>
    <source>
        <strain evidence="5">CHK189-12415</strain>
    </source>
</reference>
<evidence type="ECO:0000256" key="1">
    <source>
        <dbReference type="ARBA" id="ARBA00010040"/>
    </source>
</evidence>
<proteinExistence type="inferred from homology"/>
<feature type="domain" description="Peptidase S9 prolyl oligopeptidase catalytic" evidence="4">
    <location>
        <begin position="453"/>
        <end position="663"/>
    </location>
</feature>
<dbReference type="AlphaFoldDB" id="A0A9D1J538"/>
<protein>
    <submittedName>
        <fullName evidence="5">S9 family peptidase</fullName>
    </submittedName>
</protein>
<dbReference type="PANTHER" id="PTHR42776:SF27">
    <property type="entry name" value="DIPEPTIDYL PEPTIDASE FAMILY MEMBER 6"/>
    <property type="match status" value="1"/>
</dbReference>
<comment type="similarity">
    <text evidence="1">Belongs to the peptidase S9C family.</text>
</comment>
<dbReference type="EMBL" id="DVHA01000135">
    <property type="protein sequence ID" value="HIR60759.1"/>
    <property type="molecule type" value="Genomic_DNA"/>
</dbReference>
<accession>A0A9D1J538</accession>
<evidence type="ECO:0000256" key="3">
    <source>
        <dbReference type="ARBA" id="ARBA00022801"/>
    </source>
</evidence>
<comment type="caution">
    <text evidence="5">The sequence shown here is derived from an EMBL/GenBank/DDBJ whole genome shotgun (WGS) entry which is preliminary data.</text>
</comment>
<dbReference type="SUPFAM" id="SSF53474">
    <property type="entry name" value="alpha/beta-Hydrolases"/>
    <property type="match status" value="1"/>
</dbReference>